<sequence>MSSVRDINTSAERNERARLRRRKNLRSARLAANRRRNVLAYVANPLFVASVMLLPPPRPLPPSCLRAPLALLTVLYYRNYNLRGLDLGYLSLLTLLDLPPP</sequence>
<feature type="transmembrane region" description="Helical" evidence="1">
    <location>
        <begin position="38"/>
        <end position="54"/>
    </location>
</feature>
<gene>
    <name evidence="2" type="ORF">ZT3D7_G7264</name>
</gene>
<evidence type="ECO:0000313" key="3">
    <source>
        <dbReference type="Proteomes" id="UP000215127"/>
    </source>
</evidence>
<keyword evidence="1" id="KW-0812">Transmembrane</keyword>
<name>A0A1X7RY37_ZYMT9</name>
<proteinExistence type="predicted"/>
<dbReference type="Proteomes" id="UP000215127">
    <property type="component" value="Chromosome 6"/>
</dbReference>
<protein>
    <submittedName>
        <fullName evidence="2">Uncharacterized protein</fullName>
    </submittedName>
</protein>
<dbReference type="EMBL" id="LT853697">
    <property type="protein sequence ID" value="SMQ52111.1"/>
    <property type="molecule type" value="Genomic_DNA"/>
</dbReference>
<reference evidence="2 3" key="1">
    <citation type="submission" date="2016-06" db="EMBL/GenBank/DDBJ databases">
        <authorList>
            <person name="Kjaerup R.B."/>
            <person name="Dalgaard T.S."/>
            <person name="Juul-Madsen H.R."/>
        </authorList>
    </citation>
    <scope>NUCLEOTIDE SEQUENCE [LARGE SCALE GENOMIC DNA]</scope>
</reference>
<evidence type="ECO:0000256" key="1">
    <source>
        <dbReference type="SAM" id="Phobius"/>
    </source>
</evidence>
<keyword evidence="1" id="KW-0472">Membrane</keyword>
<keyword evidence="3" id="KW-1185">Reference proteome</keyword>
<keyword evidence="1" id="KW-1133">Transmembrane helix</keyword>
<organism evidence="2 3">
    <name type="scientific">Zymoseptoria tritici (strain ST99CH_3D7)</name>
    <dbReference type="NCBI Taxonomy" id="1276538"/>
    <lineage>
        <taxon>Eukaryota</taxon>
        <taxon>Fungi</taxon>
        <taxon>Dikarya</taxon>
        <taxon>Ascomycota</taxon>
        <taxon>Pezizomycotina</taxon>
        <taxon>Dothideomycetes</taxon>
        <taxon>Dothideomycetidae</taxon>
        <taxon>Mycosphaerellales</taxon>
        <taxon>Mycosphaerellaceae</taxon>
        <taxon>Zymoseptoria</taxon>
    </lineage>
</organism>
<evidence type="ECO:0000313" key="2">
    <source>
        <dbReference type="EMBL" id="SMQ52111.1"/>
    </source>
</evidence>
<dbReference type="AlphaFoldDB" id="A0A1X7RY37"/>
<accession>A0A1X7RY37</accession>